<name>A0A915LNQ9_MELJA</name>
<dbReference type="Proteomes" id="UP000887561">
    <property type="component" value="Unplaced"/>
</dbReference>
<protein>
    <submittedName>
        <fullName evidence="2">Uncharacterized protein</fullName>
    </submittedName>
</protein>
<evidence type="ECO:0000313" key="1">
    <source>
        <dbReference type="Proteomes" id="UP000887561"/>
    </source>
</evidence>
<dbReference type="AlphaFoldDB" id="A0A915LNQ9"/>
<proteinExistence type="predicted"/>
<dbReference type="WBParaSite" id="scaffold13527_cov196.g16917">
    <property type="protein sequence ID" value="scaffold13527_cov196.g16917"/>
    <property type="gene ID" value="scaffold13527_cov196.g16917"/>
</dbReference>
<organism evidence="1 2">
    <name type="scientific">Meloidogyne javanica</name>
    <name type="common">Root-knot nematode worm</name>
    <dbReference type="NCBI Taxonomy" id="6303"/>
    <lineage>
        <taxon>Eukaryota</taxon>
        <taxon>Metazoa</taxon>
        <taxon>Ecdysozoa</taxon>
        <taxon>Nematoda</taxon>
        <taxon>Chromadorea</taxon>
        <taxon>Rhabditida</taxon>
        <taxon>Tylenchina</taxon>
        <taxon>Tylenchomorpha</taxon>
        <taxon>Tylenchoidea</taxon>
        <taxon>Meloidogynidae</taxon>
        <taxon>Meloidogyninae</taxon>
        <taxon>Meloidogyne</taxon>
        <taxon>Meloidogyne incognita group</taxon>
    </lineage>
</organism>
<keyword evidence="1" id="KW-1185">Reference proteome</keyword>
<reference evidence="2" key="1">
    <citation type="submission" date="2022-11" db="UniProtKB">
        <authorList>
            <consortium name="WormBaseParasite"/>
        </authorList>
    </citation>
    <scope>IDENTIFICATION</scope>
</reference>
<evidence type="ECO:0000313" key="2">
    <source>
        <dbReference type="WBParaSite" id="scaffold13527_cov196.g16917"/>
    </source>
</evidence>
<accession>A0A915LNQ9</accession>
<sequence length="134" mass="15545">MSEYFERFISTENFAGFNEAIAKDVMVFILHGYGVELNEEMENITSLFVANKINKSGTFWNTLNGYIETTCKEIHSRDEQILETCRFGMFLAANLFLINKAWEMMTSFECSTSTVHDDEKSEEEKAQITQVFYN</sequence>